<dbReference type="InterPro" id="IPR028055">
    <property type="entry name" value="YidC/Oxa/ALB_C"/>
</dbReference>
<dbReference type="OrthoDB" id="9780552at2"/>
<dbReference type="Pfam" id="PF02096">
    <property type="entry name" value="60KD_IMP"/>
    <property type="match status" value="1"/>
</dbReference>
<evidence type="ECO:0000313" key="13">
    <source>
        <dbReference type="Proteomes" id="UP000037267"/>
    </source>
</evidence>
<keyword evidence="7 10" id="KW-0472">Membrane</keyword>
<evidence type="ECO:0000256" key="5">
    <source>
        <dbReference type="ARBA" id="ARBA00022927"/>
    </source>
</evidence>
<reference evidence="13" key="1">
    <citation type="submission" date="2015-07" db="EMBL/GenBank/DDBJ databases">
        <title>Draft genome sequence of the purine-degrading Gottschalkia purinilyticum DSM 1384 (formerly Clostridium purinilyticum).</title>
        <authorList>
            <person name="Poehlein A."/>
            <person name="Schiel-Bengelsdorf B."/>
            <person name="Bengelsdorf F.R."/>
            <person name="Daniel R."/>
            <person name="Duerre P."/>
        </authorList>
    </citation>
    <scope>NUCLEOTIDE SEQUENCE [LARGE SCALE GENOMIC DNA]</scope>
    <source>
        <strain evidence="13">DSM 1384</strain>
    </source>
</reference>
<evidence type="ECO:0000256" key="6">
    <source>
        <dbReference type="ARBA" id="ARBA00022989"/>
    </source>
</evidence>
<feature type="transmembrane region" description="Helical" evidence="10">
    <location>
        <begin position="210"/>
        <end position="233"/>
    </location>
</feature>
<dbReference type="EMBL" id="LGSS01000019">
    <property type="protein sequence ID" value="KNF07294.1"/>
    <property type="molecule type" value="Genomic_DNA"/>
</dbReference>
<dbReference type="AlphaFoldDB" id="A0A0L0W703"/>
<keyword evidence="4 9" id="KW-0812">Transmembrane</keyword>
<dbReference type="GO" id="GO:0015031">
    <property type="term" value="P:protein transport"/>
    <property type="evidence" value="ECO:0007669"/>
    <property type="project" value="UniProtKB-KW"/>
</dbReference>
<dbReference type="RefSeq" id="WP_050356379.1">
    <property type="nucleotide sequence ID" value="NZ_LGSS01000019.1"/>
</dbReference>
<keyword evidence="6 10" id="KW-1133">Transmembrane helix</keyword>
<keyword evidence="2" id="KW-0813">Transport</keyword>
<dbReference type="GO" id="GO:0032977">
    <property type="term" value="F:membrane insertase activity"/>
    <property type="evidence" value="ECO:0007669"/>
    <property type="project" value="InterPro"/>
</dbReference>
<name>A0A0L0W703_GOTPU</name>
<dbReference type="PATRIC" id="fig|1503.3.peg.842"/>
<dbReference type="CDD" id="cd20070">
    <property type="entry name" value="5TM_YidC_Alb3"/>
    <property type="match status" value="1"/>
</dbReference>
<sequence length="257" mass="28924">MIDLFAKPLGLLLKFVYDTSVSIGLDFKYLSAYAVAIIVATIIFKLLLLPLNIKQAKSMKNLQVVQPKLQELQKKYKNDPQTLNEKTLELYKQYNVNPLGGCLPLLIQFPILIAYFRVMQQPVKYVFGNQALFDQINKAFLWIKDIALQPTAIVNGVSNDLQIAGITIPIIAILSALTTYLSSKMMSAQNQQGSSGQNQQAQATQKTMTIVMPIMFLVFGYTYPVGFTLYWTVSNIFQIVQQYFTNKTIVNLKGESS</sequence>
<dbReference type="PANTHER" id="PTHR12428:SF65">
    <property type="entry name" value="CYTOCHROME C OXIDASE ASSEMBLY PROTEIN COX18, MITOCHONDRIAL"/>
    <property type="match status" value="1"/>
</dbReference>
<feature type="transmembrane region" description="Helical" evidence="10">
    <location>
        <begin position="30"/>
        <end position="51"/>
    </location>
</feature>
<keyword evidence="8" id="KW-0143">Chaperone</keyword>
<feature type="transmembrane region" description="Helical" evidence="10">
    <location>
        <begin position="161"/>
        <end position="181"/>
    </location>
</feature>
<gene>
    <name evidence="12" type="primary">yidC</name>
    <name evidence="12" type="ORF">CLPU_19c00300</name>
</gene>
<protein>
    <submittedName>
        <fullName evidence="12">Inner membrane protein translocase component YidC</fullName>
    </submittedName>
</protein>
<dbReference type="GO" id="GO:0005886">
    <property type="term" value="C:plasma membrane"/>
    <property type="evidence" value="ECO:0007669"/>
    <property type="project" value="UniProtKB-SubCell"/>
</dbReference>
<comment type="caution">
    <text evidence="12">The sequence shown here is derived from an EMBL/GenBank/DDBJ whole genome shotgun (WGS) entry which is preliminary data.</text>
</comment>
<evidence type="ECO:0000256" key="7">
    <source>
        <dbReference type="ARBA" id="ARBA00023136"/>
    </source>
</evidence>
<feature type="domain" description="Membrane insertase YidC/Oxa/ALB C-terminal" evidence="11">
    <location>
        <begin position="33"/>
        <end position="247"/>
    </location>
</feature>
<evidence type="ECO:0000313" key="12">
    <source>
        <dbReference type="EMBL" id="KNF07294.1"/>
    </source>
</evidence>
<evidence type="ECO:0000259" key="11">
    <source>
        <dbReference type="Pfam" id="PF02096"/>
    </source>
</evidence>
<evidence type="ECO:0000256" key="3">
    <source>
        <dbReference type="ARBA" id="ARBA00022475"/>
    </source>
</evidence>
<dbReference type="STRING" id="1503.CLPU_19c00300"/>
<dbReference type="NCBIfam" id="TIGR03592">
    <property type="entry name" value="yidC_oxa1_cterm"/>
    <property type="match status" value="1"/>
</dbReference>
<keyword evidence="5" id="KW-0653">Protein transport</keyword>
<dbReference type="InterPro" id="IPR001708">
    <property type="entry name" value="YidC/ALB3/OXA1/COX18"/>
</dbReference>
<organism evidence="12 13">
    <name type="scientific">Gottschalkia purinilytica</name>
    <name type="common">Clostridium purinilyticum</name>
    <dbReference type="NCBI Taxonomy" id="1503"/>
    <lineage>
        <taxon>Bacteria</taxon>
        <taxon>Bacillati</taxon>
        <taxon>Bacillota</taxon>
        <taxon>Tissierellia</taxon>
        <taxon>Tissierellales</taxon>
        <taxon>Gottschalkiaceae</taxon>
        <taxon>Gottschalkia</taxon>
    </lineage>
</organism>
<dbReference type="Proteomes" id="UP000037267">
    <property type="component" value="Unassembled WGS sequence"/>
</dbReference>
<accession>A0A0L0W703</accession>
<evidence type="ECO:0000256" key="4">
    <source>
        <dbReference type="ARBA" id="ARBA00022692"/>
    </source>
</evidence>
<proteinExistence type="inferred from homology"/>
<evidence type="ECO:0000256" key="10">
    <source>
        <dbReference type="SAM" id="Phobius"/>
    </source>
</evidence>
<dbReference type="InterPro" id="IPR047196">
    <property type="entry name" value="YidC_ALB_C"/>
</dbReference>
<keyword evidence="3" id="KW-1003">Cell membrane</keyword>
<evidence type="ECO:0000256" key="2">
    <source>
        <dbReference type="ARBA" id="ARBA00022448"/>
    </source>
</evidence>
<comment type="subcellular location">
    <subcellularLocation>
        <location evidence="1">Cell membrane</location>
        <topology evidence="1">Multi-pass membrane protein</topology>
    </subcellularLocation>
    <subcellularLocation>
        <location evidence="9">Membrane</location>
        <topology evidence="9">Multi-pass membrane protein</topology>
    </subcellularLocation>
</comment>
<comment type="similarity">
    <text evidence="9">Belongs to the OXA1/ALB3/YidC family.</text>
</comment>
<evidence type="ECO:0000256" key="1">
    <source>
        <dbReference type="ARBA" id="ARBA00004651"/>
    </source>
</evidence>
<dbReference type="GO" id="GO:0051205">
    <property type="term" value="P:protein insertion into membrane"/>
    <property type="evidence" value="ECO:0007669"/>
    <property type="project" value="TreeGrafter"/>
</dbReference>
<keyword evidence="13" id="KW-1185">Reference proteome</keyword>
<evidence type="ECO:0000256" key="8">
    <source>
        <dbReference type="ARBA" id="ARBA00023186"/>
    </source>
</evidence>
<feature type="transmembrane region" description="Helical" evidence="10">
    <location>
        <begin position="96"/>
        <end position="116"/>
    </location>
</feature>
<dbReference type="PANTHER" id="PTHR12428">
    <property type="entry name" value="OXA1"/>
    <property type="match status" value="1"/>
</dbReference>
<evidence type="ECO:0000256" key="9">
    <source>
        <dbReference type="RuleBase" id="RU003945"/>
    </source>
</evidence>